<dbReference type="Gene3D" id="3.50.50.60">
    <property type="entry name" value="FAD/NAD(P)-binding domain"/>
    <property type="match status" value="2"/>
</dbReference>
<dbReference type="SUPFAM" id="SSF51905">
    <property type="entry name" value="FAD/NAD(P)-binding domain"/>
    <property type="match status" value="1"/>
</dbReference>
<dbReference type="InterPro" id="IPR036188">
    <property type="entry name" value="FAD/NAD-bd_sf"/>
</dbReference>
<dbReference type="PANTHER" id="PTHR43429:SF1">
    <property type="entry name" value="NAD(P)H SULFUR OXIDOREDUCTASE (COA-DEPENDENT)"/>
    <property type="match status" value="1"/>
</dbReference>
<dbReference type="GO" id="GO:0016491">
    <property type="term" value="F:oxidoreductase activity"/>
    <property type="evidence" value="ECO:0007669"/>
    <property type="project" value="UniProtKB-KW"/>
</dbReference>
<gene>
    <name evidence="8" type="ORF">SAMN02745135_01275</name>
</gene>
<dbReference type="PRINTS" id="PR00411">
    <property type="entry name" value="PNDRDTASEI"/>
</dbReference>
<keyword evidence="5" id="KW-0560">Oxidoreductase</keyword>
<keyword evidence="4" id="KW-0274">FAD</keyword>
<proteinExistence type="inferred from homology"/>
<dbReference type="SUPFAM" id="SSF55424">
    <property type="entry name" value="FAD/NAD-linked reductases, dimerisation (C-terminal) domain"/>
    <property type="match status" value="1"/>
</dbReference>
<evidence type="ECO:0000259" key="7">
    <source>
        <dbReference type="PROSITE" id="PS50206"/>
    </source>
</evidence>
<dbReference type="InterPro" id="IPR004099">
    <property type="entry name" value="Pyr_nucl-diS_OxRdtase_dimer"/>
</dbReference>
<dbReference type="InterPro" id="IPR036873">
    <property type="entry name" value="Rhodanese-like_dom_sf"/>
</dbReference>
<dbReference type="InterPro" id="IPR023753">
    <property type="entry name" value="FAD/NAD-binding_dom"/>
</dbReference>
<dbReference type="EMBL" id="FQXO01000028">
    <property type="protein sequence ID" value="SHH58123.1"/>
    <property type="molecule type" value="Genomic_DNA"/>
</dbReference>
<dbReference type="Pfam" id="PF07992">
    <property type="entry name" value="Pyr_redox_2"/>
    <property type="match status" value="1"/>
</dbReference>
<accession>A0A1M5U5Y3</accession>
<comment type="cofactor">
    <cofactor evidence="1">
        <name>FAD</name>
        <dbReference type="ChEBI" id="CHEBI:57692"/>
    </cofactor>
</comment>
<feature type="domain" description="Rhodanese" evidence="7">
    <location>
        <begin position="476"/>
        <end position="561"/>
    </location>
</feature>
<dbReference type="SMART" id="SM00450">
    <property type="entry name" value="RHOD"/>
    <property type="match status" value="1"/>
</dbReference>
<dbReference type="Pfam" id="PF02852">
    <property type="entry name" value="Pyr_redox_dim"/>
    <property type="match status" value="1"/>
</dbReference>
<comment type="similarity">
    <text evidence="2">Belongs to the class-III pyridine nucleotide-disulfide oxidoreductase family.</text>
</comment>
<evidence type="ECO:0000256" key="6">
    <source>
        <dbReference type="ARBA" id="ARBA00023284"/>
    </source>
</evidence>
<dbReference type="PROSITE" id="PS50206">
    <property type="entry name" value="RHODANESE_3"/>
    <property type="match status" value="1"/>
</dbReference>
<dbReference type="RefSeq" id="WP_073196318.1">
    <property type="nucleotide sequence ID" value="NZ_FQXO01000028.1"/>
</dbReference>
<dbReference type="InterPro" id="IPR001763">
    <property type="entry name" value="Rhodanese-like_dom"/>
</dbReference>
<dbReference type="AlphaFoldDB" id="A0A1M5U5Y3"/>
<evidence type="ECO:0000256" key="5">
    <source>
        <dbReference type="ARBA" id="ARBA00023002"/>
    </source>
</evidence>
<evidence type="ECO:0000313" key="8">
    <source>
        <dbReference type="EMBL" id="SHH58123.1"/>
    </source>
</evidence>
<evidence type="ECO:0000313" key="9">
    <source>
        <dbReference type="Proteomes" id="UP000183967"/>
    </source>
</evidence>
<dbReference type="PRINTS" id="PR00368">
    <property type="entry name" value="FADPNR"/>
</dbReference>
<keyword evidence="3" id="KW-0285">Flavoprotein</keyword>
<evidence type="ECO:0000256" key="2">
    <source>
        <dbReference type="ARBA" id="ARBA00009130"/>
    </source>
</evidence>
<evidence type="ECO:0000256" key="1">
    <source>
        <dbReference type="ARBA" id="ARBA00001974"/>
    </source>
</evidence>
<dbReference type="OrthoDB" id="9802028at2"/>
<dbReference type="Gene3D" id="3.40.250.10">
    <property type="entry name" value="Rhodanese-like domain"/>
    <property type="match status" value="1"/>
</dbReference>
<dbReference type="PANTHER" id="PTHR43429">
    <property type="entry name" value="PYRIDINE NUCLEOTIDE-DISULFIDE OXIDOREDUCTASE DOMAIN-CONTAINING"/>
    <property type="match status" value="1"/>
</dbReference>
<organism evidence="8 9">
    <name type="scientific">Caloranaerobacter azorensis DSM 13643</name>
    <dbReference type="NCBI Taxonomy" id="1121264"/>
    <lineage>
        <taxon>Bacteria</taxon>
        <taxon>Bacillati</taxon>
        <taxon>Bacillota</taxon>
        <taxon>Tissierellia</taxon>
        <taxon>Tissierellales</taxon>
        <taxon>Thermohalobacteraceae</taxon>
        <taxon>Caloranaerobacter</taxon>
    </lineage>
</organism>
<evidence type="ECO:0000256" key="3">
    <source>
        <dbReference type="ARBA" id="ARBA00022630"/>
    </source>
</evidence>
<keyword evidence="9" id="KW-1185">Reference proteome</keyword>
<dbReference type="SUPFAM" id="SSF52821">
    <property type="entry name" value="Rhodanese/Cell cycle control phosphatase"/>
    <property type="match status" value="1"/>
</dbReference>
<keyword evidence="6" id="KW-0676">Redox-active center</keyword>
<sequence length="564" mass="62391">MSKRYVIIGGVACGPKAAARLRRLDPEAEITLIEKSDVISYGGCGMPYYLSGEVKELEELWSTPVGVPRDPQFFKKVKNINVLNNTLAEKIDRKEKKVVVTNLKTNEKQEIPYDKLVLAVGSVPNVPPIKGIDLNNVFKLYHPYDAEKIKSLLDSGKVKDAVIVGGGLIGLEVAEALTKQGVKVTVVEMMDKVLPKMLDTEMSMLLIRDMKKNKVDVLTGTKVLELEGDNEENVKTVVTDKGKIDAQLVLISVGVRPNIKLAEEAGLEISENRAIKVNEYLQTSDPDIYAGGDCVDNENIIYNRRLYTPLGDIANIHGRIIANNIYGKEEKFPGTVGTSICKVFDFNVASVGMTEEMARKENRDVVTVLAPAPDKAHFYPTGKPIFIKLIGERSTGKIIGAQVVGYGDVAKRVNMISVGLYYGITVSDLANMDFAYAPPFSPAMENLIVAANIMRNKIDGIAKAISAIDVKKKLDNGEDFILLDVRSPKEIEMMSLPYENVINIPLGALREKYGELPKDKEIIAFCKISLRGYEAQRILEEKGFKNVKFMDGGILAWPFERKMK</sequence>
<dbReference type="InterPro" id="IPR016156">
    <property type="entry name" value="FAD/NAD-linked_Rdtase_dimer_sf"/>
</dbReference>
<name>A0A1M5U5Y3_9FIRM</name>
<evidence type="ECO:0000256" key="4">
    <source>
        <dbReference type="ARBA" id="ARBA00022827"/>
    </source>
</evidence>
<dbReference type="Proteomes" id="UP000183967">
    <property type="component" value="Unassembled WGS sequence"/>
</dbReference>
<reference evidence="9" key="1">
    <citation type="submission" date="2016-11" db="EMBL/GenBank/DDBJ databases">
        <authorList>
            <person name="Varghese N."/>
            <person name="Submissions S."/>
        </authorList>
    </citation>
    <scope>NUCLEOTIDE SEQUENCE [LARGE SCALE GENOMIC DNA]</scope>
    <source>
        <strain evidence="9">DSM 13643</strain>
    </source>
</reference>
<dbReference type="InterPro" id="IPR050260">
    <property type="entry name" value="FAD-bd_OxRdtase"/>
</dbReference>
<protein>
    <submittedName>
        <fullName evidence="8">NADPH-dependent 2,4-dienoyl-CoA reductase, sulfur reductase</fullName>
    </submittedName>
</protein>
<dbReference type="Pfam" id="PF00581">
    <property type="entry name" value="Rhodanese"/>
    <property type="match status" value="1"/>
</dbReference>